<feature type="transmembrane region" description="Helical" evidence="1">
    <location>
        <begin position="6"/>
        <end position="26"/>
    </location>
</feature>
<dbReference type="RefSeq" id="WP_346754876.1">
    <property type="nucleotide sequence ID" value="NZ_JAUJEA010000013.1"/>
</dbReference>
<gene>
    <name evidence="3" type="ORF">QQ008_25910</name>
</gene>
<evidence type="ECO:0000313" key="4">
    <source>
        <dbReference type="Proteomes" id="UP001172082"/>
    </source>
</evidence>
<keyword evidence="1" id="KW-1133">Transmembrane helix</keyword>
<sequence>MIKHLITTAGFLLLILIIISSFSLIGKKKRVLLYTKNGEGFVHKNIPNSIKVIKRICAENNIAVDASEDPSVFTEDNLNKYDALVFSNTNNEVFGTNDQRLAFQRYIQAGGAFVGIHSASGSEREWPWFWKMLGGKFKRHAPGQDFIVKVIDKNHPSTDFLPDKYRREKDECYYLNHLNPDIHVLLAADMTSVEDPKKGEYPFDIFGDYFPLCWFHEFDGGRQWYTALGHQIEHYDDPLFQKHILGGIKWAIDKKGKLDYSKATTKLIIK</sequence>
<reference evidence="3" key="1">
    <citation type="submission" date="2023-06" db="EMBL/GenBank/DDBJ databases">
        <title>Genomic of Parafulvivirga corallium.</title>
        <authorList>
            <person name="Wang G."/>
        </authorList>
    </citation>
    <scope>NUCLEOTIDE SEQUENCE</scope>
    <source>
        <strain evidence="3">BMA10</strain>
    </source>
</reference>
<dbReference type="PANTHER" id="PTHR40469:SF2">
    <property type="entry name" value="GALACTOSE-BINDING DOMAIN-LIKE SUPERFAMILY PROTEIN"/>
    <property type="match status" value="1"/>
</dbReference>
<feature type="domain" description="ThuA-like" evidence="2">
    <location>
        <begin position="30"/>
        <end position="251"/>
    </location>
</feature>
<accession>A0ABT8KWT0</accession>
<keyword evidence="1" id="KW-0472">Membrane</keyword>
<dbReference type="PANTHER" id="PTHR40469">
    <property type="entry name" value="SECRETED GLYCOSYL HYDROLASE"/>
    <property type="match status" value="1"/>
</dbReference>
<keyword evidence="1" id="KW-0812">Transmembrane</keyword>
<dbReference type="Proteomes" id="UP001172082">
    <property type="component" value="Unassembled WGS sequence"/>
</dbReference>
<keyword evidence="4" id="KW-1185">Reference proteome</keyword>
<organism evidence="3 4">
    <name type="scientific">Splendidivirga corallicola</name>
    <dbReference type="NCBI Taxonomy" id="3051826"/>
    <lineage>
        <taxon>Bacteria</taxon>
        <taxon>Pseudomonadati</taxon>
        <taxon>Bacteroidota</taxon>
        <taxon>Cytophagia</taxon>
        <taxon>Cytophagales</taxon>
        <taxon>Splendidivirgaceae</taxon>
        <taxon>Splendidivirga</taxon>
    </lineage>
</organism>
<dbReference type="SUPFAM" id="SSF52317">
    <property type="entry name" value="Class I glutamine amidotransferase-like"/>
    <property type="match status" value="1"/>
</dbReference>
<dbReference type="InterPro" id="IPR029010">
    <property type="entry name" value="ThuA-like"/>
</dbReference>
<dbReference type="Pfam" id="PF06283">
    <property type="entry name" value="ThuA"/>
    <property type="match status" value="1"/>
</dbReference>
<dbReference type="EMBL" id="JAUJEA010000013">
    <property type="protein sequence ID" value="MDN5204853.1"/>
    <property type="molecule type" value="Genomic_DNA"/>
</dbReference>
<protein>
    <submittedName>
        <fullName evidence="3">ThuA domain-containing protein</fullName>
    </submittedName>
</protein>
<evidence type="ECO:0000313" key="3">
    <source>
        <dbReference type="EMBL" id="MDN5204853.1"/>
    </source>
</evidence>
<comment type="caution">
    <text evidence="3">The sequence shown here is derived from an EMBL/GenBank/DDBJ whole genome shotgun (WGS) entry which is preliminary data.</text>
</comment>
<evidence type="ECO:0000256" key="1">
    <source>
        <dbReference type="SAM" id="Phobius"/>
    </source>
</evidence>
<name>A0ABT8KWT0_9BACT</name>
<dbReference type="Gene3D" id="3.40.50.880">
    <property type="match status" value="1"/>
</dbReference>
<evidence type="ECO:0000259" key="2">
    <source>
        <dbReference type="Pfam" id="PF06283"/>
    </source>
</evidence>
<dbReference type="InterPro" id="IPR029062">
    <property type="entry name" value="Class_I_gatase-like"/>
</dbReference>
<proteinExistence type="predicted"/>